<dbReference type="CDD" id="cd02440">
    <property type="entry name" value="AdoMet_MTases"/>
    <property type="match status" value="1"/>
</dbReference>
<keyword evidence="2" id="KW-0808">Transferase</keyword>
<reference evidence="2 3" key="1">
    <citation type="submission" date="2020-07" db="EMBL/GenBank/DDBJ databases">
        <title>Sequencing the genomes of 1000 actinobacteria strains.</title>
        <authorList>
            <person name="Klenk H.-P."/>
        </authorList>
    </citation>
    <scope>NUCLEOTIDE SEQUENCE [LARGE SCALE GENOMIC DNA]</scope>
    <source>
        <strain evidence="2 3">DSM 103833</strain>
    </source>
</reference>
<dbReference type="SUPFAM" id="SSF53335">
    <property type="entry name" value="S-adenosyl-L-methionine-dependent methyltransferases"/>
    <property type="match status" value="1"/>
</dbReference>
<organism evidence="2 3">
    <name type="scientific">Nocardioides thalensis</name>
    <dbReference type="NCBI Taxonomy" id="1914755"/>
    <lineage>
        <taxon>Bacteria</taxon>
        <taxon>Bacillati</taxon>
        <taxon>Actinomycetota</taxon>
        <taxon>Actinomycetes</taxon>
        <taxon>Propionibacteriales</taxon>
        <taxon>Nocardioidaceae</taxon>
        <taxon>Nocardioides</taxon>
    </lineage>
</organism>
<dbReference type="PANTHER" id="PTHR18895">
    <property type="entry name" value="HEMK METHYLTRANSFERASE"/>
    <property type="match status" value="1"/>
</dbReference>
<proteinExistence type="predicted"/>
<dbReference type="RefSeq" id="WP_179666470.1">
    <property type="nucleotide sequence ID" value="NZ_JACCFP010000001.1"/>
</dbReference>
<dbReference type="Pfam" id="PF05175">
    <property type="entry name" value="MTS"/>
    <property type="match status" value="1"/>
</dbReference>
<dbReference type="EC" id="2.1.1.297" evidence="2"/>
<evidence type="ECO:0000313" key="2">
    <source>
        <dbReference type="EMBL" id="NYI99861.1"/>
    </source>
</evidence>
<dbReference type="InterPro" id="IPR029063">
    <property type="entry name" value="SAM-dependent_MTases_sf"/>
</dbReference>
<dbReference type="PROSITE" id="PS00092">
    <property type="entry name" value="N6_MTASE"/>
    <property type="match status" value="1"/>
</dbReference>
<keyword evidence="3" id="KW-1185">Reference proteome</keyword>
<evidence type="ECO:0000259" key="1">
    <source>
        <dbReference type="Pfam" id="PF05175"/>
    </source>
</evidence>
<keyword evidence="2" id="KW-0489">Methyltransferase</keyword>
<gene>
    <name evidence="2" type="ORF">HNR19_000560</name>
</gene>
<dbReference type="Gene3D" id="3.40.50.150">
    <property type="entry name" value="Vaccinia Virus protein VP39"/>
    <property type="match status" value="1"/>
</dbReference>
<dbReference type="GO" id="GO:0032259">
    <property type="term" value="P:methylation"/>
    <property type="evidence" value="ECO:0007669"/>
    <property type="project" value="UniProtKB-KW"/>
</dbReference>
<dbReference type="InterPro" id="IPR050320">
    <property type="entry name" value="N5-glutamine_MTase"/>
</dbReference>
<dbReference type="EMBL" id="JACCFP010000001">
    <property type="protein sequence ID" value="NYI99861.1"/>
    <property type="molecule type" value="Genomic_DNA"/>
</dbReference>
<dbReference type="Proteomes" id="UP000530424">
    <property type="component" value="Unassembled WGS sequence"/>
</dbReference>
<accession>A0A853BZG7</accession>
<protein>
    <submittedName>
        <fullName evidence="2">Release factor glutamine methyltransferase</fullName>
        <ecNumber evidence="2">2.1.1.297</ecNumber>
    </submittedName>
</protein>
<comment type="caution">
    <text evidence="2">The sequence shown here is derived from an EMBL/GenBank/DDBJ whole genome shotgun (WGS) entry which is preliminary data.</text>
</comment>
<dbReference type="InterPro" id="IPR007848">
    <property type="entry name" value="Small_mtfrase_dom"/>
</dbReference>
<dbReference type="GO" id="GO:0102559">
    <property type="term" value="F:peptide chain release factor N(5)-glutamine methyltransferase activity"/>
    <property type="evidence" value="ECO:0007669"/>
    <property type="project" value="UniProtKB-EC"/>
</dbReference>
<name>A0A853BZG7_9ACTN</name>
<dbReference type="InterPro" id="IPR002052">
    <property type="entry name" value="DNA_methylase_N6_adenine_CS"/>
</dbReference>
<dbReference type="PANTHER" id="PTHR18895:SF74">
    <property type="entry name" value="MTRF1L RELEASE FACTOR GLUTAMINE METHYLTRANSFERASE"/>
    <property type="match status" value="1"/>
</dbReference>
<feature type="domain" description="Methyltransferase small" evidence="1">
    <location>
        <begin position="41"/>
        <end position="119"/>
    </location>
</feature>
<dbReference type="AlphaFoldDB" id="A0A853BZG7"/>
<dbReference type="GO" id="GO:0003676">
    <property type="term" value="F:nucleic acid binding"/>
    <property type="evidence" value="ECO:0007669"/>
    <property type="project" value="InterPro"/>
</dbReference>
<evidence type="ECO:0000313" key="3">
    <source>
        <dbReference type="Proteomes" id="UP000530424"/>
    </source>
</evidence>
<sequence>MEAPEEAIDFAGLDIRWDRRVLRPRPWTAQQSRWAAELAEDAPDGPILELCCGAGHIGLLAAQLTGRDLVQVDRDPVAASYARRNAERAGISADVRSAALRSALRPDERFGLVIADPPWLPTGTVAQYPDDPVLAVDGGADGFDMILECLDTSLRQLLPEGHLLLQVGVPQQAEQVTEWLDGHASGRAVTDVRDCRPGGLLLHVGPDDSEEGRR</sequence>